<sequence length="254" mass="27278">MTYCIGLLLNDGLVMMADTRTNAGVDNFSSYKKLHTLADSSKRQIFAVTSGSLSMSQTVISLIQEGLPAGDGSELSRTIGSATSMFRVAQMVGEAVQIANNTVGSALEAINLSSSVSLLLGGRIGDQPPALFQIYSAGNFIECSVEAPFLQIGETKYGKPILDRGIAMDMPLHEAVKVAFLSFDSAMRSNLGVARPLDLMVMPRAKGSAVLTRRIEPDDDYFNALSLRWSLLLHEATRAIPNPPFMDEKGAARS</sequence>
<dbReference type="EMBL" id="JAVUPU010000002">
    <property type="protein sequence ID" value="MDT9597965.1"/>
    <property type="molecule type" value="Genomic_DNA"/>
</dbReference>
<accession>A0ABU3Q3H5</accession>
<organism evidence="1 2">
    <name type="scientific">Sphingosinicella rhizophila</name>
    <dbReference type="NCBI Taxonomy" id="3050082"/>
    <lineage>
        <taxon>Bacteria</taxon>
        <taxon>Pseudomonadati</taxon>
        <taxon>Pseudomonadota</taxon>
        <taxon>Alphaproteobacteria</taxon>
        <taxon>Sphingomonadales</taxon>
        <taxon>Sphingosinicellaceae</taxon>
        <taxon>Sphingosinicella</taxon>
    </lineage>
</organism>
<proteinExistence type="predicted"/>
<comment type="caution">
    <text evidence="1">The sequence shown here is derived from an EMBL/GenBank/DDBJ whole genome shotgun (WGS) entry which is preliminary data.</text>
</comment>
<name>A0ABU3Q3H5_9SPHN</name>
<dbReference type="InterPro" id="IPR029055">
    <property type="entry name" value="Ntn_hydrolases_N"/>
</dbReference>
<dbReference type="PIRSF" id="PIRSF009120">
    <property type="entry name" value="UCP009120_prtse"/>
    <property type="match status" value="1"/>
</dbReference>
<evidence type="ECO:0000313" key="2">
    <source>
        <dbReference type="Proteomes" id="UP001259572"/>
    </source>
</evidence>
<reference evidence="1 2" key="1">
    <citation type="submission" date="2023-05" db="EMBL/GenBank/DDBJ databases">
        <authorList>
            <person name="Guo Y."/>
        </authorList>
    </citation>
    <scope>NUCLEOTIDE SEQUENCE [LARGE SCALE GENOMIC DNA]</scope>
    <source>
        <strain evidence="1 2">GR2756</strain>
    </source>
</reference>
<dbReference type="Gene3D" id="3.60.20.10">
    <property type="entry name" value="Glutamine Phosphoribosylpyrophosphate, subunit 1, domain 1"/>
    <property type="match status" value="1"/>
</dbReference>
<evidence type="ECO:0000313" key="1">
    <source>
        <dbReference type="EMBL" id="MDT9597965.1"/>
    </source>
</evidence>
<gene>
    <name evidence="1" type="ORF">RQX22_03260</name>
</gene>
<dbReference type="RefSeq" id="WP_315723635.1">
    <property type="nucleotide sequence ID" value="NZ_JAVUPU010000002.1"/>
</dbReference>
<dbReference type="InterPro" id="IPR016545">
    <property type="entry name" value="UCP009120_prtse"/>
</dbReference>
<dbReference type="SUPFAM" id="SSF56235">
    <property type="entry name" value="N-terminal nucleophile aminohydrolases (Ntn hydrolases)"/>
    <property type="match status" value="1"/>
</dbReference>
<dbReference type="Proteomes" id="UP001259572">
    <property type="component" value="Unassembled WGS sequence"/>
</dbReference>
<protein>
    <submittedName>
        <fullName evidence="1">Peptidase</fullName>
    </submittedName>
</protein>
<dbReference type="InterPro" id="IPR001353">
    <property type="entry name" value="Proteasome_sua/b"/>
</dbReference>
<dbReference type="Pfam" id="PF00227">
    <property type="entry name" value="Proteasome"/>
    <property type="match status" value="1"/>
</dbReference>
<keyword evidence="2" id="KW-1185">Reference proteome</keyword>